<evidence type="ECO:0000313" key="3">
    <source>
        <dbReference type="Proteomes" id="UP000747542"/>
    </source>
</evidence>
<accession>A0A8J5MPU5</accession>
<evidence type="ECO:0000313" key="2">
    <source>
        <dbReference type="EMBL" id="KAG7159245.1"/>
    </source>
</evidence>
<protein>
    <submittedName>
        <fullName evidence="2">Cyclin-L-like</fullName>
    </submittedName>
</protein>
<feature type="compositionally biased region" description="Basic and acidic residues" evidence="1">
    <location>
        <begin position="1"/>
        <end position="73"/>
    </location>
</feature>
<dbReference type="EMBL" id="JAHLQT010033762">
    <property type="protein sequence ID" value="KAG7159245.1"/>
    <property type="molecule type" value="Genomic_DNA"/>
</dbReference>
<dbReference type="AlphaFoldDB" id="A0A8J5MPU5"/>
<evidence type="ECO:0000256" key="1">
    <source>
        <dbReference type="SAM" id="MobiDB-lite"/>
    </source>
</evidence>
<dbReference type="SUPFAM" id="SSF47954">
    <property type="entry name" value="Cyclin-like"/>
    <property type="match status" value="1"/>
</dbReference>
<dbReference type="InterPro" id="IPR036915">
    <property type="entry name" value="Cyclin-like_sf"/>
</dbReference>
<dbReference type="Gene3D" id="1.10.472.10">
    <property type="entry name" value="Cyclin-like"/>
    <property type="match status" value="1"/>
</dbReference>
<keyword evidence="3" id="KW-1185">Reference proteome</keyword>
<gene>
    <name evidence="2" type="primary">Ccnl-L</name>
    <name evidence="2" type="ORF">Hamer_G016645</name>
</gene>
<name>A0A8J5MPU5_HOMAM</name>
<dbReference type="Proteomes" id="UP000747542">
    <property type="component" value="Unassembled WGS sequence"/>
</dbReference>
<feature type="region of interest" description="Disordered" evidence="1">
    <location>
        <begin position="1"/>
        <end position="78"/>
    </location>
</feature>
<proteinExistence type="predicted"/>
<organism evidence="2 3">
    <name type="scientific">Homarus americanus</name>
    <name type="common">American lobster</name>
    <dbReference type="NCBI Taxonomy" id="6706"/>
    <lineage>
        <taxon>Eukaryota</taxon>
        <taxon>Metazoa</taxon>
        <taxon>Ecdysozoa</taxon>
        <taxon>Arthropoda</taxon>
        <taxon>Crustacea</taxon>
        <taxon>Multicrustacea</taxon>
        <taxon>Malacostraca</taxon>
        <taxon>Eumalacostraca</taxon>
        <taxon>Eucarida</taxon>
        <taxon>Decapoda</taxon>
        <taxon>Pleocyemata</taxon>
        <taxon>Astacidea</taxon>
        <taxon>Nephropoidea</taxon>
        <taxon>Nephropidae</taxon>
        <taxon>Homarus</taxon>
    </lineage>
</organism>
<reference evidence="2" key="1">
    <citation type="journal article" date="2021" name="Sci. Adv.">
        <title>The American lobster genome reveals insights on longevity, neural, and immune adaptations.</title>
        <authorList>
            <person name="Polinski J.M."/>
            <person name="Zimin A.V."/>
            <person name="Clark K.F."/>
            <person name="Kohn A.B."/>
            <person name="Sadowski N."/>
            <person name="Timp W."/>
            <person name="Ptitsyn A."/>
            <person name="Khanna P."/>
            <person name="Romanova D.Y."/>
            <person name="Williams P."/>
            <person name="Greenwood S.J."/>
            <person name="Moroz L.L."/>
            <person name="Walt D.R."/>
            <person name="Bodnar A.G."/>
        </authorList>
    </citation>
    <scope>NUCLEOTIDE SEQUENCE</scope>
    <source>
        <strain evidence="2">GMGI-L3</strain>
    </source>
</reference>
<comment type="caution">
    <text evidence="2">The sequence shown here is derived from an EMBL/GenBank/DDBJ whole genome shotgun (WGS) entry which is preliminary data.</text>
</comment>
<sequence length="248" mass="27893">MVVRERINQDDDDKDRRMVVRERINQDDDDKDRRMVVRERINQDDDDKDRRMVVRERINQDDDDKDRPGDKGVKATGGAEVVPGLVGVGTERVVTTDQLEGTVWYDERLDLLQLWEVNTGHNSQPEENKMAAGAIEVMSPPAKKYGSVVITLDNVLIPPDKLSPSPSQQDGLDSEIEMDLRILGCELIQTGGILLKLPQIVLVDHSRPVPMVFQHLGWGGLRMSCNNVKADSGSFRWTTKLILDASAP</sequence>